<name>A0ABV6GCV7_9BACI</name>
<reference evidence="2 3" key="1">
    <citation type="submission" date="2024-09" db="EMBL/GenBank/DDBJ databases">
        <authorList>
            <person name="Sun Q."/>
            <person name="Mori K."/>
        </authorList>
    </citation>
    <scope>NUCLEOTIDE SEQUENCE [LARGE SCALE GENOMIC DNA]</scope>
    <source>
        <strain evidence="2 3">CCM 7228</strain>
    </source>
</reference>
<evidence type="ECO:0000313" key="2">
    <source>
        <dbReference type="EMBL" id="MFC0271501.1"/>
    </source>
</evidence>
<accession>A0ABV6GCV7</accession>
<dbReference type="Proteomes" id="UP001589854">
    <property type="component" value="Unassembled WGS sequence"/>
</dbReference>
<evidence type="ECO:0000313" key="3">
    <source>
        <dbReference type="Proteomes" id="UP001589854"/>
    </source>
</evidence>
<evidence type="ECO:0000256" key="1">
    <source>
        <dbReference type="SAM" id="Coils"/>
    </source>
</evidence>
<organism evidence="2 3">
    <name type="scientific">Metabacillus herbersteinensis</name>
    <dbReference type="NCBI Taxonomy" id="283816"/>
    <lineage>
        <taxon>Bacteria</taxon>
        <taxon>Bacillati</taxon>
        <taxon>Bacillota</taxon>
        <taxon>Bacilli</taxon>
        <taxon>Bacillales</taxon>
        <taxon>Bacillaceae</taxon>
        <taxon>Metabacillus</taxon>
    </lineage>
</organism>
<dbReference type="RefSeq" id="WP_378932541.1">
    <property type="nucleotide sequence ID" value="NZ_JBHLVO010000005.1"/>
</dbReference>
<gene>
    <name evidence="2" type="ORF">ACFFIX_08540</name>
</gene>
<sequence>MKKQKKKKDESSVQLGDHLNTDLLEKLKSVKKGLTEEQEAKEEAAKQQKIIERKEREKNKSFEELLNESALTWKDYK</sequence>
<keyword evidence="3" id="KW-1185">Reference proteome</keyword>
<dbReference type="InterPro" id="IPR024980">
    <property type="entry name" value="DUF3886"/>
</dbReference>
<feature type="coiled-coil region" evidence="1">
    <location>
        <begin position="24"/>
        <end position="57"/>
    </location>
</feature>
<proteinExistence type="predicted"/>
<dbReference type="Pfam" id="PF13025">
    <property type="entry name" value="DUF3886"/>
    <property type="match status" value="1"/>
</dbReference>
<dbReference type="EMBL" id="JBHLVO010000005">
    <property type="protein sequence ID" value="MFC0271501.1"/>
    <property type="molecule type" value="Genomic_DNA"/>
</dbReference>
<keyword evidence="1" id="KW-0175">Coiled coil</keyword>
<protein>
    <submittedName>
        <fullName evidence="2">YqkE family protein</fullName>
    </submittedName>
</protein>
<comment type="caution">
    <text evidence="2">The sequence shown here is derived from an EMBL/GenBank/DDBJ whole genome shotgun (WGS) entry which is preliminary data.</text>
</comment>